<evidence type="ECO:0000256" key="1">
    <source>
        <dbReference type="SAM" id="MobiDB-lite"/>
    </source>
</evidence>
<proteinExistence type="predicted"/>
<comment type="caution">
    <text evidence="2">The sequence shown here is derived from an EMBL/GenBank/DDBJ whole genome shotgun (WGS) entry which is preliminary data.</text>
</comment>
<dbReference type="EMBL" id="BKCJ010008389">
    <property type="protein sequence ID" value="GEU81962.1"/>
    <property type="molecule type" value="Genomic_DNA"/>
</dbReference>
<reference evidence="2" key="1">
    <citation type="journal article" date="2019" name="Sci. Rep.">
        <title>Draft genome of Tanacetum cinerariifolium, the natural source of mosquito coil.</title>
        <authorList>
            <person name="Yamashiro T."/>
            <person name="Shiraishi A."/>
            <person name="Satake H."/>
            <person name="Nakayama K."/>
        </authorList>
    </citation>
    <scope>NUCLEOTIDE SEQUENCE</scope>
</reference>
<feature type="region of interest" description="Disordered" evidence="1">
    <location>
        <begin position="182"/>
        <end position="211"/>
    </location>
</feature>
<name>A0A6L2N9Z5_TANCI</name>
<dbReference type="AlphaFoldDB" id="A0A6L2N9Z5"/>
<accession>A0A6L2N9Z5</accession>
<organism evidence="2">
    <name type="scientific">Tanacetum cinerariifolium</name>
    <name type="common">Dalmatian daisy</name>
    <name type="synonym">Chrysanthemum cinerariifolium</name>
    <dbReference type="NCBI Taxonomy" id="118510"/>
    <lineage>
        <taxon>Eukaryota</taxon>
        <taxon>Viridiplantae</taxon>
        <taxon>Streptophyta</taxon>
        <taxon>Embryophyta</taxon>
        <taxon>Tracheophyta</taxon>
        <taxon>Spermatophyta</taxon>
        <taxon>Magnoliopsida</taxon>
        <taxon>eudicotyledons</taxon>
        <taxon>Gunneridae</taxon>
        <taxon>Pentapetalae</taxon>
        <taxon>asterids</taxon>
        <taxon>campanulids</taxon>
        <taxon>Asterales</taxon>
        <taxon>Asteraceae</taxon>
        <taxon>Asteroideae</taxon>
        <taxon>Anthemideae</taxon>
        <taxon>Anthemidinae</taxon>
        <taxon>Tanacetum</taxon>
    </lineage>
</organism>
<protein>
    <submittedName>
        <fullName evidence="2">Uncharacterized protein</fullName>
    </submittedName>
</protein>
<sequence>MALYLLPWPILAPSFAEYDHNPSILLLAWINATCVGRPIGLEDLASWEKGNCTWGGRAEAMGTIPVCVYAQESWGEGTGCLARKLGMGTVWFVIRFRDLSQSVLEESWGEGTGCLAGKLGMGTVWLVSHLVTPESMMIESKCLWPCSTDPQDGGSNRAKDYIEGCADSGALTDEVVRNGSIKKVEKRGNMGKPSKDKNGRDDCYNPKFSEL</sequence>
<evidence type="ECO:0000313" key="2">
    <source>
        <dbReference type="EMBL" id="GEU81962.1"/>
    </source>
</evidence>
<gene>
    <name evidence="2" type="ORF">Tci_053940</name>
</gene>